<dbReference type="Proteomes" id="UP000235547">
    <property type="component" value="Unassembled WGS sequence"/>
</dbReference>
<dbReference type="GO" id="GO:0005524">
    <property type="term" value="F:ATP binding"/>
    <property type="evidence" value="ECO:0007669"/>
    <property type="project" value="UniProtKB-KW"/>
</dbReference>
<reference evidence="10 11" key="1">
    <citation type="submission" date="2018-01" db="EMBL/GenBank/DDBJ databases">
        <title>Halomonas endophytica sp. nov., isolated from storage liquid in the stems of Populus euphratica.</title>
        <authorList>
            <person name="Chen C."/>
        </authorList>
    </citation>
    <scope>NUCLEOTIDE SEQUENCE [LARGE SCALE GENOMIC DNA]</scope>
    <source>
        <strain evidence="10 11">BZ-SZ-XJ27</strain>
    </source>
</reference>
<dbReference type="RefSeq" id="WP_102586423.1">
    <property type="nucleotide sequence ID" value="NZ_BNAE01000004.1"/>
</dbReference>
<dbReference type="InterPro" id="IPR011527">
    <property type="entry name" value="ABC1_TM_dom"/>
</dbReference>
<evidence type="ECO:0000256" key="6">
    <source>
        <dbReference type="ARBA" id="ARBA00023136"/>
    </source>
</evidence>
<evidence type="ECO:0000256" key="1">
    <source>
        <dbReference type="ARBA" id="ARBA00004651"/>
    </source>
</evidence>
<dbReference type="PROSITE" id="PS00211">
    <property type="entry name" value="ABC_TRANSPORTER_1"/>
    <property type="match status" value="1"/>
</dbReference>
<comment type="subcellular location">
    <subcellularLocation>
        <location evidence="1">Cell membrane</location>
        <topology evidence="1">Multi-pass membrane protein</topology>
    </subcellularLocation>
</comment>
<feature type="transmembrane region" description="Helical" evidence="7">
    <location>
        <begin position="179"/>
        <end position="196"/>
    </location>
</feature>
<name>A0A2N7UQW4_9GAMM</name>
<keyword evidence="5 7" id="KW-1133">Transmembrane helix</keyword>
<evidence type="ECO:0000256" key="5">
    <source>
        <dbReference type="ARBA" id="ARBA00022989"/>
    </source>
</evidence>
<protein>
    <submittedName>
        <fullName evidence="10">ABC transporter</fullName>
    </submittedName>
</protein>
<feature type="domain" description="ABC transporter" evidence="8">
    <location>
        <begin position="355"/>
        <end position="590"/>
    </location>
</feature>
<sequence length="612" mass="65638">MRRHPDPLILLRLLDLLLPYRRRLLVAAIALLVAASSVLALGQGLRLMIDQGFLAADGESLARTLGLMLVVVTTLAGASALRYYLVTWIGERLAADLRRRVFDHLLTMEPAFFESSHKRHAQMRVGEGAGAGEIASRLTADTSVLQSLFGSSVSMAVRNLLMLIGAVGLMLITQPWLSVIVLLAIPATVLPILWFGRRVRRLSRTSQDRVAELGRYATETLTGMRTVQAFTHESSARKAYADRVEDAFAGAIDRTRQRAWLTGIAMLVVFSAVGIMLWQGGQAVLDGEMTPGELSAFLFYAVLAAGAVATLAEVAGDVQRAAGAAERLLELIDATPHIEAPASPTPLPSPLRGELRFEGVTFTYPGREHPALAGLDLTIGAGERLALVGPSGGGKSTLLALLLRFHDPDQGTIRLDGIDLRELAPTALRQCLGLVAQEPVLFDATVADNLRFGNPQATDEELHAAARDANALSFIASLPHGFDTSLGPSGVQLSGGQRQRLAIARALLKDPGILLLDEATSALDAESERLVQQALDRLMQDRTSVVIAHRLATVMAADRLLVINEGRIVAAGPHAELMASNTLYRHLAHLQFGETTPGDRDTNASAPGSERT</sequence>
<organism evidence="10 11">
    <name type="scientific">Halomonas urumqiensis</name>
    <dbReference type="NCBI Taxonomy" id="1684789"/>
    <lineage>
        <taxon>Bacteria</taxon>
        <taxon>Pseudomonadati</taxon>
        <taxon>Pseudomonadota</taxon>
        <taxon>Gammaproteobacteria</taxon>
        <taxon>Oceanospirillales</taxon>
        <taxon>Halomonadaceae</taxon>
        <taxon>Halomonas</taxon>
    </lineage>
</organism>
<dbReference type="CDD" id="cd18575">
    <property type="entry name" value="ABC_6TM_bac_exporter_ABCB8_10_like"/>
    <property type="match status" value="1"/>
</dbReference>
<dbReference type="GO" id="GO:0016887">
    <property type="term" value="F:ATP hydrolysis activity"/>
    <property type="evidence" value="ECO:0007669"/>
    <property type="project" value="InterPro"/>
</dbReference>
<gene>
    <name evidence="10" type="ORF">C1H70_00780</name>
</gene>
<evidence type="ECO:0000313" key="11">
    <source>
        <dbReference type="Proteomes" id="UP000235547"/>
    </source>
</evidence>
<dbReference type="FunFam" id="3.40.50.300:FF:000218">
    <property type="entry name" value="Multidrug ABC transporter ATP-binding protein"/>
    <property type="match status" value="1"/>
</dbReference>
<dbReference type="PROSITE" id="PS50929">
    <property type="entry name" value="ABC_TM1F"/>
    <property type="match status" value="1"/>
</dbReference>
<dbReference type="EMBL" id="PNRG01000001">
    <property type="protein sequence ID" value="PMR82828.1"/>
    <property type="molecule type" value="Genomic_DNA"/>
</dbReference>
<feature type="transmembrane region" description="Helical" evidence="7">
    <location>
        <begin position="259"/>
        <end position="278"/>
    </location>
</feature>
<feature type="transmembrane region" description="Helical" evidence="7">
    <location>
        <begin position="64"/>
        <end position="85"/>
    </location>
</feature>
<evidence type="ECO:0000259" key="8">
    <source>
        <dbReference type="PROSITE" id="PS50893"/>
    </source>
</evidence>
<dbReference type="PROSITE" id="PS50893">
    <property type="entry name" value="ABC_TRANSPORTER_2"/>
    <property type="match status" value="1"/>
</dbReference>
<dbReference type="SMART" id="SM00382">
    <property type="entry name" value="AAA"/>
    <property type="match status" value="1"/>
</dbReference>
<comment type="caution">
    <text evidence="10">The sequence shown here is derived from an EMBL/GenBank/DDBJ whole genome shotgun (WGS) entry which is preliminary data.</text>
</comment>
<dbReference type="GO" id="GO:0005886">
    <property type="term" value="C:plasma membrane"/>
    <property type="evidence" value="ECO:0007669"/>
    <property type="project" value="UniProtKB-SubCell"/>
</dbReference>
<dbReference type="InterPro" id="IPR003593">
    <property type="entry name" value="AAA+_ATPase"/>
</dbReference>
<evidence type="ECO:0000256" key="3">
    <source>
        <dbReference type="ARBA" id="ARBA00022741"/>
    </source>
</evidence>
<dbReference type="GO" id="GO:0015421">
    <property type="term" value="F:ABC-type oligopeptide transporter activity"/>
    <property type="evidence" value="ECO:0007669"/>
    <property type="project" value="TreeGrafter"/>
</dbReference>
<keyword evidence="6 7" id="KW-0472">Membrane</keyword>
<dbReference type="PANTHER" id="PTHR43394">
    <property type="entry name" value="ATP-DEPENDENT PERMEASE MDL1, MITOCHONDRIAL"/>
    <property type="match status" value="1"/>
</dbReference>
<proteinExistence type="predicted"/>
<dbReference type="Pfam" id="PF00005">
    <property type="entry name" value="ABC_tran"/>
    <property type="match status" value="1"/>
</dbReference>
<dbReference type="InterPro" id="IPR027417">
    <property type="entry name" value="P-loop_NTPase"/>
</dbReference>
<dbReference type="Pfam" id="PF00664">
    <property type="entry name" value="ABC_membrane"/>
    <property type="match status" value="1"/>
</dbReference>
<dbReference type="InterPro" id="IPR003439">
    <property type="entry name" value="ABC_transporter-like_ATP-bd"/>
</dbReference>
<dbReference type="InterPro" id="IPR017871">
    <property type="entry name" value="ABC_transporter-like_CS"/>
</dbReference>
<dbReference type="GO" id="GO:0090374">
    <property type="term" value="P:oligopeptide export from mitochondrion"/>
    <property type="evidence" value="ECO:0007669"/>
    <property type="project" value="TreeGrafter"/>
</dbReference>
<feature type="transmembrane region" description="Helical" evidence="7">
    <location>
        <begin position="298"/>
        <end position="318"/>
    </location>
</feature>
<keyword evidence="3" id="KW-0547">Nucleotide-binding</keyword>
<dbReference type="InterPro" id="IPR039421">
    <property type="entry name" value="Type_1_exporter"/>
</dbReference>
<evidence type="ECO:0000259" key="9">
    <source>
        <dbReference type="PROSITE" id="PS50929"/>
    </source>
</evidence>
<dbReference type="SUPFAM" id="SSF52540">
    <property type="entry name" value="P-loop containing nucleoside triphosphate hydrolases"/>
    <property type="match status" value="1"/>
</dbReference>
<dbReference type="PANTHER" id="PTHR43394:SF1">
    <property type="entry name" value="ATP-BINDING CASSETTE SUB-FAMILY B MEMBER 10, MITOCHONDRIAL"/>
    <property type="match status" value="1"/>
</dbReference>
<evidence type="ECO:0000256" key="2">
    <source>
        <dbReference type="ARBA" id="ARBA00022692"/>
    </source>
</evidence>
<evidence type="ECO:0000256" key="4">
    <source>
        <dbReference type="ARBA" id="ARBA00022840"/>
    </source>
</evidence>
<dbReference type="InterPro" id="IPR036640">
    <property type="entry name" value="ABC1_TM_sf"/>
</dbReference>
<evidence type="ECO:0000256" key="7">
    <source>
        <dbReference type="SAM" id="Phobius"/>
    </source>
</evidence>
<keyword evidence="2 7" id="KW-0812">Transmembrane</keyword>
<keyword evidence="11" id="KW-1185">Reference proteome</keyword>
<feature type="transmembrane region" description="Helical" evidence="7">
    <location>
        <begin position="156"/>
        <end position="173"/>
    </location>
</feature>
<dbReference type="AlphaFoldDB" id="A0A2N7UQW4"/>
<dbReference type="Gene3D" id="3.40.50.300">
    <property type="entry name" value="P-loop containing nucleotide triphosphate hydrolases"/>
    <property type="match status" value="1"/>
</dbReference>
<dbReference type="OrthoDB" id="9806127at2"/>
<dbReference type="SUPFAM" id="SSF90123">
    <property type="entry name" value="ABC transporter transmembrane region"/>
    <property type="match status" value="1"/>
</dbReference>
<keyword evidence="4" id="KW-0067">ATP-binding</keyword>
<feature type="domain" description="ABC transmembrane type-1" evidence="9">
    <location>
        <begin position="25"/>
        <end position="320"/>
    </location>
</feature>
<evidence type="ECO:0000313" key="10">
    <source>
        <dbReference type="EMBL" id="PMR82828.1"/>
    </source>
</evidence>
<accession>A0A2N7UQW4</accession>
<dbReference type="Gene3D" id="1.20.1560.10">
    <property type="entry name" value="ABC transporter type 1, transmembrane domain"/>
    <property type="match status" value="1"/>
</dbReference>